<sequence>MLAEHVDPGAGCARTTHAWRWIGGSSNCSSVGHGLSGSGRDSAVSHAAISAVGGWTPLPRTHRCVVR</sequence>
<dbReference type="Proteomes" id="UP000251513">
    <property type="component" value="Unassembled WGS sequence"/>
</dbReference>
<accession>A0AA44YZJ9</accession>
<protein>
    <submittedName>
        <fullName evidence="1">Uncharacterized protein</fullName>
    </submittedName>
</protein>
<gene>
    <name evidence="1" type="ORF">C7T86_21100</name>
</gene>
<dbReference type="AlphaFoldDB" id="A0AA44YZJ9"/>
<reference evidence="1 2" key="1">
    <citation type="submission" date="2018-03" db="EMBL/GenBank/DDBJ databases">
        <title>Sequencing of reference strains of Xanthomonas.</title>
        <authorList>
            <person name="Studholme D.J."/>
            <person name="Vicente J."/>
            <person name="Sarris P."/>
        </authorList>
    </citation>
    <scope>NUCLEOTIDE SEQUENCE [LARGE SCALE GENOMIC DNA]</scope>
    <source>
        <strain evidence="1 2">WHRI 5232</strain>
    </source>
</reference>
<comment type="caution">
    <text evidence="1">The sequence shown here is derived from an EMBL/GenBank/DDBJ whole genome shotgun (WGS) entry which is preliminary data.</text>
</comment>
<organism evidence="1 2">
    <name type="scientific">Xanthomonas campestris pv. malvacearum</name>
    <dbReference type="NCBI Taxonomy" id="86040"/>
    <lineage>
        <taxon>Bacteria</taxon>
        <taxon>Pseudomonadati</taxon>
        <taxon>Pseudomonadota</taxon>
        <taxon>Gammaproteobacteria</taxon>
        <taxon>Lysobacterales</taxon>
        <taxon>Lysobacteraceae</taxon>
        <taxon>Xanthomonas</taxon>
    </lineage>
</organism>
<name>A0AA44YZJ9_XANCM</name>
<proteinExistence type="predicted"/>
<evidence type="ECO:0000313" key="2">
    <source>
        <dbReference type="Proteomes" id="UP000251513"/>
    </source>
</evidence>
<dbReference type="EMBL" id="PYJH01000065">
    <property type="protein sequence ID" value="PUE90376.1"/>
    <property type="molecule type" value="Genomic_DNA"/>
</dbReference>
<evidence type="ECO:0000313" key="1">
    <source>
        <dbReference type="EMBL" id="PUE90376.1"/>
    </source>
</evidence>